<dbReference type="VEuPathDB" id="GiardiaDB:GL50803_002605"/>
<dbReference type="Proteomes" id="UP000018040">
    <property type="component" value="Unassembled WGS sequence"/>
</dbReference>
<dbReference type="OrthoDB" id="10250066at2759"/>
<evidence type="ECO:0000313" key="1">
    <source>
        <dbReference type="EMBL" id="ESU42594.1"/>
    </source>
</evidence>
<proteinExistence type="predicted"/>
<dbReference type="EMBL" id="AHHH01000077">
    <property type="protein sequence ID" value="ESU42594.1"/>
    <property type="molecule type" value="Genomic_DNA"/>
</dbReference>
<sequence>MCMPTIRERIEYERAVEQGSLEYSTPQRPPQADKLFSEALLAVQHKKERSSSPPFTPFNIWACHHLYSILESHEKDMLTLSAVYSSALSAQPAYEQLVIGGLNKTATTAACQLYVDNELDKLHGMTSRLESISTLLTKISTVMRNYEGAQKYHREMINSGLKRAAEKRAALNVAVKELNEIAEECRFSTANRLVSCYNCALDAYLVEYKKLMDTMVTASHSYQELLVKMFQLHKQAVRSANQDFRVLGMATVLYPSTLAGLRNLYCEQFVVCGIMQVVQKMFKFDTQFTAEVLPDISLVALPVQSVIGSLGLVLSEPNTVHYAVRILRTCIIGDGVAGTEELALMGCESAFGPQFEEPETASVSSQGKDASFSTTVTKLESDTSVYLTPSVPLDMAELPLA</sequence>
<reference evidence="1 2" key="2">
    <citation type="journal article" date="2013" name="Genome Biol. Evol.">
        <title>Genome sequencing of Giardia lamblia genotypes A2 and B isolates (DH and GS) and comparative analysis with the genomes of genotypes A1 and E (WB and Pig).</title>
        <authorList>
            <person name="Adam R.D."/>
            <person name="Dahlstrom E.W."/>
            <person name="Martens C.A."/>
            <person name="Bruno D.P."/>
            <person name="Barbian K.D."/>
            <person name="Ricklefs S.M."/>
            <person name="Hernandez M.M."/>
            <person name="Narla N.P."/>
            <person name="Patel R.B."/>
            <person name="Porcella S.F."/>
            <person name="Nash T.E."/>
        </authorList>
    </citation>
    <scope>NUCLEOTIDE SEQUENCE [LARGE SCALE GENOMIC DNA]</scope>
    <source>
        <strain evidence="1 2">GS</strain>
    </source>
</reference>
<comment type="caution">
    <text evidence="1">The sequence shown here is derived from an EMBL/GenBank/DDBJ whole genome shotgun (WGS) entry which is preliminary data.</text>
</comment>
<dbReference type="AlphaFoldDB" id="V6TVI5"/>
<reference evidence="2" key="1">
    <citation type="submission" date="2012-02" db="EMBL/GenBank/DDBJ databases">
        <title>Genome sequencing of Giardia lamblia Genotypes A2 and B isolates (DH and GS) and comparative analysis with the genomes of Genotypes A1 and E (WB and Pig).</title>
        <authorList>
            <person name="Adam R."/>
            <person name="Dahlstrom E."/>
            <person name="Martens C."/>
            <person name="Bruno D."/>
            <person name="Barbian K."/>
            <person name="Porcella S.F."/>
            <person name="Nash T."/>
        </authorList>
    </citation>
    <scope>NUCLEOTIDE SEQUENCE</scope>
    <source>
        <strain evidence="2">GS</strain>
    </source>
</reference>
<dbReference type="VEuPathDB" id="GiardiaDB:DHA2_2605"/>
<dbReference type="VEuPathDB" id="GiardiaDB:QR46_2732"/>
<gene>
    <name evidence="1" type="ORF">GSB_2605</name>
</gene>
<dbReference type="VEuPathDB" id="GiardiaDB:GL50581_1185"/>
<organism evidence="1 2">
    <name type="scientific">Giardia intestinalis</name>
    <name type="common">Giardia lamblia</name>
    <dbReference type="NCBI Taxonomy" id="5741"/>
    <lineage>
        <taxon>Eukaryota</taxon>
        <taxon>Metamonada</taxon>
        <taxon>Diplomonadida</taxon>
        <taxon>Hexamitidae</taxon>
        <taxon>Giardiinae</taxon>
        <taxon>Giardia</taxon>
    </lineage>
</organism>
<protein>
    <submittedName>
        <fullName evidence="1">Uncharacterized protein</fullName>
    </submittedName>
</protein>
<evidence type="ECO:0000313" key="2">
    <source>
        <dbReference type="Proteomes" id="UP000018040"/>
    </source>
</evidence>
<name>V6TVI5_GIAIN</name>
<accession>V6TVI5</accession>